<name>A0A0L0QQY1_VIRPA</name>
<dbReference type="Proteomes" id="UP000036780">
    <property type="component" value="Unassembled WGS sequence"/>
</dbReference>
<dbReference type="PANTHER" id="PTHR36443">
    <property type="entry name" value="BSR5223 PROTEIN"/>
    <property type="match status" value="1"/>
</dbReference>
<dbReference type="InterPro" id="IPR021320">
    <property type="entry name" value="DUF2905"/>
</dbReference>
<evidence type="ECO:0000256" key="1">
    <source>
        <dbReference type="SAM" id="Phobius"/>
    </source>
</evidence>
<keyword evidence="1" id="KW-0812">Transmembrane</keyword>
<dbReference type="Pfam" id="PF11146">
    <property type="entry name" value="DUF2905"/>
    <property type="match status" value="1"/>
</dbReference>
<comment type="caution">
    <text evidence="2">The sequence shown here is derived from an EMBL/GenBank/DDBJ whole genome shotgun (WGS) entry which is preliminary data.</text>
</comment>
<feature type="transmembrane region" description="Helical" evidence="1">
    <location>
        <begin position="45"/>
        <end position="63"/>
    </location>
</feature>
<sequence>MMNLGKLFILLGIIFLVIGVIWSYIGKLPGDITWKKGNVVFHFPIVTSIVVSLILTLLFYIFGKFR</sequence>
<protein>
    <recommendedName>
        <fullName evidence="4">DUF2905 domain-containing protein</fullName>
    </recommendedName>
</protein>
<evidence type="ECO:0000313" key="2">
    <source>
        <dbReference type="EMBL" id="KNE20608.1"/>
    </source>
</evidence>
<dbReference type="PATRIC" id="fig|1473.5.peg.2715"/>
<dbReference type="GeneID" id="66870197"/>
<dbReference type="RefSeq" id="WP_050353184.1">
    <property type="nucleotide sequence ID" value="NZ_BOSN01000001.1"/>
</dbReference>
<feature type="transmembrane region" description="Helical" evidence="1">
    <location>
        <begin position="7"/>
        <end position="25"/>
    </location>
</feature>
<dbReference type="AlphaFoldDB" id="A0A0L0QQY1"/>
<dbReference type="EMBL" id="LGTO01000007">
    <property type="protein sequence ID" value="KNE20608.1"/>
    <property type="molecule type" value="Genomic_DNA"/>
</dbReference>
<evidence type="ECO:0000313" key="3">
    <source>
        <dbReference type="Proteomes" id="UP000036780"/>
    </source>
</evidence>
<keyword evidence="1" id="KW-1133">Transmembrane helix</keyword>
<keyword evidence="1" id="KW-0472">Membrane</keyword>
<accession>A0A0L0QQY1</accession>
<evidence type="ECO:0008006" key="4">
    <source>
        <dbReference type="Google" id="ProtNLM"/>
    </source>
</evidence>
<gene>
    <name evidence="2" type="ORF">AFK71_19850</name>
</gene>
<organism evidence="2 3">
    <name type="scientific">Virgibacillus pantothenticus</name>
    <dbReference type="NCBI Taxonomy" id="1473"/>
    <lineage>
        <taxon>Bacteria</taxon>
        <taxon>Bacillati</taxon>
        <taxon>Bacillota</taxon>
        <taxon>Bacilli</taxon>
        <taxon>Bacillales</taxon>
        <taxon>Bacillaceae</taxon>
        <taxon>Virgibacillus</taxon>
    </lineage>
</organism>
<dbReference type="PANTHER" id="PTHR36443:SF1">
    <property type="entry name" value="BSR5223 PROTEIN"/>
    <property type="match status" value="1"/>
</dbReference>
<reference evidence="3" key="1">
    <citation type="submission" date="2015-07" db="EMBL/GenBank/DDBJ databases">
        <title>Fjat-10053 dsm26.</title>
        <authorList>
            <person name="Liu B."/>
            <person name="Wang J."/>
            <person name="Zhu Y."/>
            <person name="Liu G."/>
            <person name="Chen Q."/>
            <person name="Chen Z."/>
            <person name="Lan J."/>
            <person name="Che J."/>
            <person name="Ge C."/>
            <person name="Shi H."/>
            <person name="Pan Z."/>
            <person name="Liu X."/>
        </authorList>
    </citation>
    <scope>NUCLEOTIDE SEQUENCE [LARGE SCALE GENOMIC DNA]</scope>
    <source>
        <strain evidence="3">DSM 26</strain>
    </source>
</reference>
<keyword evidence="3" id="KW-1185">Reference proteome</keyword>
<proteinExistence type="predicted"/>